<accession>A0A0B8P1B1</accession>
<evidence type="ECO:0000313" key="6">
    <source>
        <dbReference type="Proteomes" id="UP000031671"/>
    </source>
</evidence>
<comment type="caution">
    <text evidence="1">The sequence shown here is derived from an EMBL/GenBank/DDBJ whole genome shotgun (WGS) entry which is preliminary data.</text>
</comment>
<dbReference type="Proteomes" id="UP000031671">
    <property type="component" value="Unassembled WGS sequence"/>
</dbReference>
<dbReference type="RefSeq" id="WP_261836106.1">
    <property type="nucleotide sequence ID" value="NZ_AP024882.1"/>
</dbReference>
<organism evidence="1 6">
    <name type="scientific">Vibrio ishigakensis</name>
    <dbReference type="NCBI Taxonomy" id="1481914"/>
    <lineage>
        <taxon>Bacteria</taxon>
        <taxon>Pseudomonadati</taxon>
        <taxon>Pseudomonadota</taxon>
        <taxon>Gammaproteobacteria</taxon>
        <taxon>Vibrionales</taxon>
        <taxon>Vibrionaceae</taxon>
        <taxon>Vibrio</taxon>
    </lineage>
</organism>
<dbReference type="EMBL" id="BBSA01000001">
    <property type="protein sequence ID" value="GAM59981.1"/>
    <property type="molecule type" value="Genomic_DNA"/>
</dbReference>
<reference evidence="2 5" key="2">
    <citation type="submission" date="2015-01" db="EMBL/GenBank/DDBJ databases">
        <title>Vibrio sp. C5 JCM 19232 whole genome shotgun sequence.</title>
        <authorList>
            <person name="Sawabe T."/>
            <person name="Meirelles P."/>
            <person name="Feng G."/>
            <person name="Sayaka M."/>
            <person name="Hattori M."/>
            <person name="Ohkuma M."/>
        </authorList>
    </citation>
    <scope>NUCLEOTIDE SEQUENCE [LARGE SCALE GENOMIC DNA]</scope>
    <source>
        <strain evidence="2 5">JCM19232</strain>
    </source>
</reference>
<reference evidence="3 4" key="3">
    <citation type="submission" date="2015-01" db="EMBL/GenBank/DDBJ databases">
        <title>Vibrio sp. C94 JCM 19241 whole genome shotgun sequence.</title>
        <authorList>
            <person name="Sawabe T."/>
            <person name="Meirelles P."/>
            <person name="Feng G."/>
            <person name="Sayaka M."/>
            <person name="Hattori M."/>
            <person name="Ohkuma M."/>
        </authorList>
    </citation>
    <scope>NUCLEOTIDE SEQUENCE [LARGE SCALE GENOMIC DNA]</scope>
    <source>
        <strain evidence="4">JCM 19241</strain>
        <strain evidence="3">JCM19241</strain>
    </source>
</reference>
<reference evidence="1 6" key="1">
    <citation type="submission" date="2015-01" db="EMBL/GenBank/DDBJ databases">
        <title>Vibrio sp. C1 JCM 19231 whole genome shotgun sequence.</title>
        <authorList>
            <person name="Sawabe T."/>
            <person name="Meirelles P."/>
            <person name="Feng G."/>
            <person name="Sayaka M."/>
            <person name="Hattori M."/>
            <person name="Ohkuma M."/>
        </authorList>
    </citation>
    <scope>NUCLEOTIDE SEQUENCE [LARGE SCALE GENOMIC DNA]</scope>
    <source>
        <strain evidence="6">JCM 19231</strain>
        <strain evidence="1">JCM19231</strain>
    </source>
</reference>
<dbReference type="EMBL" id="BBSC01000002">
    <property type="protein sequence ID" value="GAM74166.1"/>
    <property type="molecule type" value="Genomic_DNA"/>
</dbReference>
<dbReference type="Proteomes" id="UP000031670">
    <property type="component" value="Unassembled WGS sequence"/>
</dbReference>
<dbReference type="AlphaFoldDB" id="A0A0B8NPC9"/>
<evidence type="ECO:0000313" key="3">
    <source>
        <dbReference type="EMBL" id="GAM74166.1"/>
    </source>
</evidence>
<protein>
    <submittedName>
        <fullName evidence="1">Uncharacterized protein</fullName>
    </submittedName>
</protein>
<sequence length="62" mass="6919">MAQVMLDTIAVPSSKDSKSYSIDFKGLMMHLVDILFGKSQSTTTYYVSDMSAHVQKDIGMIR</sequence>
<accession>A0A0B8NPC9</accession>
<dbReference type="EMBL" id="BBRZ01000019">
    <property type="protein sequence ID" value="GAM55841.1"/>
    <property type="molecule type" value="Genomic_DNA"/>
</dbReference>
<gene>
    <name evidence="1" type="ORF">JCM19231_3922</name>
    <name evidence="2" type="ORF">JCM19232_314</name>
    <name evidence="3" type="ORF">JCM19241_5362</name>
</gene>
<proteinExistence type="predicted"/>
<accession>A0A0B8Q6G5</accession>
<dbReference type="Proteomes" id="UP000031666">
    <property type="component" value="Unassembled WGS sequence"/>
</dbReference>
<evidence type="ECO:0000313" key="4">
    <source>
        <dbReference type="Proteomes" id="UP000031666"/>
    </source>
</evidence>
<name>A0A0B8NPC9_9VIBR</name>
<reference evidence="4 5" key="4">
    <citation type="submission" date="2015-01" db="EMBL/GenBank/DDBJ databases">
        <authorList>
            <consortium name="NBRP consortium"/>
            <person name="Sawabe T."/>
            <person name="Meirelles P."/>
            <person name="Feng G."/>
            <person name="Sayaka M."/>
            <person name="Hattori M."/>
            <person name="Ohkuma M."/>
        </authorList>
    </citation>
    <scope>NUCLEOTIDE SEQUENCE [LARGE SCALE GENOMIC DNA]</scope>
    <source>
        <strain evidence="6">JCM 19231</strain>
        <strain evidence="4">JCM 19241</strain>
        <strain evidence="1">JCM19231</strain>
        <strain evidence="2 5">JCM19232</strain>
        <strain evidence="3">JCM19241</strain>
    </source>
</reference>
<evidence type="ECO:0000313" key="5">
    <source>
        <dbReference type="Proteomes" id="UP000031670"/>
    </source>
</evidence>
<keyword evidence="6" id="KW-1185">Reference proteome</keyword>
<evidence type="ECO:0000313" key="1">
    <source>
        <dbReference type="EMBL" id="GAM55841.1"/>
    </source>
</evidence>
<evidence type="ECO:0000313" key="2">
    <source>
        <dbReference type="EMBL" id="GAM59981.1"/>
    </source>
</evidence>